<comment type="caution">
    <text evidence="3">The sequence shown here is derived from an EMBL/GenBank/DDBJ whole genome shotgun (WGS) entry which is preliminary data.</text>
</comment>
<evidence type="ECO:0000259" key="2">
    <source>
        <dbReference type="Pfam" id="PF12728"/>
    </source>
</evidence>
<dbReference type="EMBL" id="WTVS01000047">
    <property type="protein sequence ID" value="NMF99565.1"/>
    <property type="molecule type" value="Genomic_DNA"/>
</dbReference>
<gene>
    <name evidence="3" type="ORF">GPA27_19490</name>
</gene>
<reference evidence="3 4" key="1">
    <citation type="submission" date="2019-12" db="EMBL/GenBank/DDBJ databases">
        <title>Comparative genomics gives insights into the taxonomy of the Azoarcus-Aromatoleum group and reveals separate origins of nif in the plant-associated Azoarcus and non-plant-associated Aromatoleum sub-groups.</title>
        <authorList>
            <person name="Lafos M."/>
            <person name="Maluk M."/>
            <person name="Batista M."/>
            <person name="Junghare M."/>
            <person name="Carmona M."/>
            <person name="Faoro H."/>
            <person name="Cruz L.M."/>
            <person name="Battistoni F."/>
            <person name="De Souza E."/>
            <person name="Pedrosa F."/>
            <person name="Chen W.-M."/>
            <person name="Poole P.S."/>
            <person name="Dixon R.A."/>
            <person name="James E.K."/>
        </authorList>
    </citation>
    <scope>NUCLEOTIDE SEQUENCE [LARGE SCALE GENOMIC DNA]</scope>
    <source>
        <strain evidence="3 4">T</strain>
    </source>
</reference>
<organism evidence="3 4">
    <name type="scientific">Aromatoleum toluolicum</name>
    <dbReference type="NCBI Taxonomy" id="90060"/>
    <lineage>
        <taxon>Bacteria</taxon>
        <taxon>Pseudomonadati</taxon>
        <taxon>Pseudomonadota</taxon>
        <taxon>Betaproteobacteria</taxon>
        <taxon>Rhodocyclales</taxon>
        <taxon>Rhodocyclaceae</taxon>
        <taxon>Aromatoleum</taxon>
    </lineage>
</organism>
<proteinExistence type="predicted"/>
<evidence type="ECO:0000313" key="3">
    <source>
        <dbReference type="EMBL" id="NMF99565.1"/>
    </source>
</evidence>
<feature type="region of interest" description="Disordered" evidence="1">
    <location>
        <begin position="1"/>
        <end position="24"/>
    </location>
</feature>
<evidence type="ECO:0000256" key="1">
    <source>
        <dbReference type="SAM" id="MobiDB-lite"/>
    </source>
</evidence>
<name>A0ABX1NK86_9RHOO</name>
<dbReference type="Proteomes" id="UP000634522">
    <property type="component" value="Unassembled WGS sequence"/>
</dbReference>
<dbReference type="Pfam" id="PF12728">
    <property type="entry name" value="HTH_17"/>
    <property type="match status" value="1"/>
</dbReference>
<dbReference type="SUPFAM" id="SSF46955">
    <property type="entry name" value="Putative DNA-binding domain"/>
    <property type="match status" value="1"/>
</dbReference>
<dbReference type="InterPro" id="IPR009061">
    <property type="entry name" value="DNA-bd_dom_put_sf"/>
</dbReference>
<dbReference type="InterPro" id="IPR041657">
    <property type="entry name" value="HTH_17"/>
</dbReference>
<protein>
    <submittedName>
        <fullName evidence="3">Helix-turn-helix domain-containing protein</fullName>
    </submittedName>
</protein>
<sequence>MVPEKPAGSTLRSSTGSAAGSPAHDLLTRKEAAYLLRLRPNTLAVWAVKGRFEKELPIIRLGRNLIRYRRSDIERFIESRAGLLPGDVE</sequence>
<keyword evidence="4" id="KW-1185">Reference proteome</keyword>
<feature type="domain" description="Helix-turn-helix" evidence="2">
    <location>
        <begin position="26"/>
        <end position="80"/>
    </location>
</feature>
<evidence type="ECO:0000313" key="4">
    <source>
        <dbReference type="Proteomes" id="UP000634522"/>
    </source>
</evidence>
<accession>A0ABX1NK86</accession>